<proteinExistence type="predicted"/>
<evidence type="ECO:0000256" key="3">
    <source>
        <dbReference type="ARBA" id="ARBA00023163"/>
    </source>
</evidence>
<dbReference type="AlphaFoldDB" id="A0A0F9XYI4"/>
<dbReference type="SUPFAM" id="SSF46785">
    <property type="entry name" value="Winged helix' DNA-binding domain"/>
    <property type="match status" value="1"/>
</dbReference>
<dbReference type="PROSITE" id="PS50987">
    <property type="entry name" value="HTH_ARSR_2"/>
    <property type="match status" value="1"/>
</dbReference>
<dbReference type="Gene3D" id="1.10.10.10">
    <property type="entry name" value="Winged helix-like DNA-binding domain superfamily/Winged helix DNA-binding domain"/>
    <property type="match status" value="1"/>
</dbReference>
<dbReference type="InterPro" id="IPR036390">
    <property type="entry name" value="WH_DNA-bd_sf"/>
</dbReference>
<dbReference type="EMBL" id="LAZR01000022">
    <property type="protein sequence ID" value="KKO04537.1"/>
    <property type="molecule type" value="Genomic_DNA"/>
</dbReference>
<gene>
    <name evidence="5" type="ORF">LCGC14_0083640</name>
</gene>
<keyword evidence="2" id="KW-0238">DNA-binding</keyword>
<dbReference type="PANTHER" id="PTHR33154:SF28">
    <property type="entry name" value="HTH-TYPE TRANSCRIPTIONAL REGULATOR YGAV-RELATED"/>
    <property type="match status" value="1"/>
</dbReference>
<dbReference type="PRINTS" id="PR00778">
    <property type="entry name" value="HTHARSR"/>
</dbReference>
<organism evidence="5">
    <name type="scientific">marine sediment metagenome</name>
    <dbReference type="NCBI Taxonomy" id="412755"/>
    <lineage>
        <taxon>unclassified sequences</taxon>
        <taxon>metagenomes</taxon>
        <taxon>ecological metagenomes</taxon>
    </lineage>
</organism>
<keyword evidence="1" id="KW-0805">Transcription regulation</keyword>
<dbReference type="InterPro" id="IPR036388">
    <property type="entry name" value="WH-like_DNA-bd_sf"/>
</dbReference>
<evidence type="ECO:0000256" key="1">
    <source>
        <dbReference type="ARBA" id="ARBA00023015"/>
    </source>
</evidence>
<evidence type="ECO:0000256" key="2">
    <source>
        <dbReference type="ARBA" id="ARBA00023125"/>
    </source>
</evidence>
<accession>A0A0F9XYI4</accession>
<protein>
    <recommendedName>
        <fullName evidence="4">HTH arsR-type domain-containing protein</fullName>
    </recommendedName>
</protein>
<keyword evidence="3" id="KW-0804">Transcription</keyword>
<dbReference type="InterPro" id="IPR001845">
    <property type="entry name" value="HTH_ArsR_DNA-bd_dom"/>
</dbReference>
<dbReference type="NCBIfam" id="NF033788">
    <property type="entry name" value="HTH_metalloreg"/>
    <property type="match status" value="1"/>
</dbReference>
<evidence type="ECO:0000259" key="4">
    <source>
        <dbReference type="PROSITE" id="PS50987"/>
    </source>
</evidence>
<dbReference type="Pfam" id="PF01022">
    <property type="entry name" value="HTH_5"/>
    <property type="match status" value="1"/>
</dbReference>
<dbReference type="CDD" id="cd00090">
    <property type="entry name" value="HTH_ARSR"/>
    <property type="match status" value="1"/>
</dbReference>
<evidence type="ECO:0000313" key="5">
    <source>
        <dbReference type="EMBL" id="KKO04537.1"/>
    </source>
</evidence>
<name>A0A0F9XYI4_9ZZZZ</name>
<dbReference type="GO" id="GO:0003700">
    <property type="term" value="F:DNA-binding transcription factor activity"/>
    <property type="evidence" value="ECO:0007669"/>
    <property type="project" value="InterPro"/>
</dbReference>
<dbReference type="GO" id="GO:0003677">
    <property type="term" value="F:DNA binding"/>
    <property type="evidence" value="ECO:0007669"/>
    <property type="project" value="UniProtKB-KW"/>
</dbReference>
<dbReference type="PANTHER" id="PTHR33154">
    <property type="entry name" value="TRANSCRIPTIONAL REGULATOR, ARSR FAMILY"/>
    <property type="match status" value="1"/>
</dbReference>
<reference evidence="5" key="1">
    <citation type="journal article" date="2015" name="Nature">
        <title>Complex archaea that bridge the gap between prokaryotes and eukaryotes.</title>
        <authorList>
            <person name="Spang A."/>
            <person name="Saw J.H."/>
            <person name="Jorgensen S.L."/>
            <person name="Zaremba-Niedzwiedzka K."/>
            <person name="Martijn J."/>
            <person name="Lind A.E."/>
            <person name="van Eijk R."/>
            <person name="Schleper C."/>
            <person name="Guy L."/>
            <person name="Ettema T.J."/>
        </authorList>
    </citation>
    <scope>NUCLEOTIDE SEQUENCE</scope>
</reference>
<feature type="domain" description="HTH arsR-type" evidence="4">
    <location>
        <begin position="16"/>
        <end position="111"/>
    </location>
</feature>
<comment type="caution">
    <text evidence="5">The sequence shown here is derived from an EMBL/GenBank/DDBJ whole genome shotgun (WGS) entry which is preliminary data.</text>
</comment>
<sequence length="119" mass="12934">MGVTVKNENSPTEIPATQQKATAAGNLLRILANERRLLIVGELVREREVNVGALARTVGLSQSALSQHLAKMRAAGVVAYRREGPTVWYRLATPQITELLGTLNRLFAGLLAERDTGQD</sequence>
<dbReference type="InterPro" id="IPR051081">
    <property type="entry name" value="HTH_MetalResp_TranReg"/>
</dbReference>
<dbReference type="InterPro" id="IPR011991">
    <property type="entry name" value="ArsR-like_HTH"/>
</dbReference>
<dbReference type="SMART" id="SM00418">
    <property type="entry name" value="HTH_ARSR"/>
    <property type="match status" value="1"/>
</dbReference>